<sequence>MSVMAVVHRHSELPEDPYDLWMRDELADILDLPHDGTRAEIIGGEIVVAPGPKFAHCAIVSDIHEVIAVAKAVDPAFRWTCVQMQDLNLSDIHDGYIPDLCIMDREIARQARVDNVHKLLPHQLAFAVEVTSPSTATEDRCPGPRRVRPSKWNGYARVGIGYYLIVDRDPKVAVSTLYAEPDRESGSYQESVSWKFGETIELPEPFGISIRTDEWTPWE</sequence>
<organism evidence="2 3">
    <name type="scientific">Nocardia albiluteola</name>
    <dbReference type="NCBI Taxonomy" id="2842303"/>
    <lineage>
        <taxon>Bacteria</taxon>
        <taxon>Bacillati</taxon>
        <taxon>Actinomycetota</taxon>
        <taxon>Actinomycetes</taxon>
        <taxon>Mycobacteriales</taxon>
        <taxon>Nocardiaceae</taxon>
        <taxon>Nocardia</taxon>
    </lineage>
</organism>
<gene>
    <name evidence="2" type="ORF">KO481_04070</name>
</gene>
<dbReference type="CDD" id="cd06260">
    <property type="entry name" value="DUF820-like"/>
    <property type="match status" value="1"/>
</dbReference>
<dbReference type="InterPro" id="IPR008538">
    <property type="entry name" value="Uma2"/>
</dbReference>
<accession>A0ABS6AS32</accession>
<comment type="caution">
    <text evidence="2">The sequence shown here is derived from an EMBL/GenBank/DDBJ whole genome shotgun (WGS) entry which is preliminary data.</text>
</comment>
<dbReference type="Proteomes" id="UP000733379">
    <property type="component" value="Unassembled WGS sequence"/>
</dbReference>
<evidence type="ECO:0000259" key="1">
    <source>
        <dbReference type="Pfam" id="PF05685"/>
    </source>
</evidence>
<dbReference type="GO" id="GO:0004519">
    <property type="term" value="F:endonuclease activity"/>
    <property type="evidence" value="ECO:0007669"/>
    <property type="project" value="UniProtKB-KW"/>
</dbReference>
<dbReference type="SUPFAM" id="SSF52980">
    <property type="entry name" value="Restriction endonuclease-like"/>
    <property type="match status" value="1"/>
</dbReference>
<keyword evidence="2" id="KW-0540">Nuclease</keyword>
<dbReference type="PANTHER" id="PTHR35400">
    <property type="entry name" value="SLR1083 PROTEIN"/>
    <property type="match status" value="1"/>
</dbReference>
<keyword evidence="2" id="KW-0255">Endonuclease</keyword>
<proteinExistence type="predicted"/>
<keyword evidence="3" id="KW-1185">Reference proteome</keyword>
<dbReference type="InterPro" id="IPR012296">
    <property type="entry name" value="Nuclease_put_TT1808"/>
</dbReference>
<dbReference type="PANTHER" id="PTHR35400:SF3">
    <property type="entry name" value="SLL1072 PROTEIN"/>
    <property type="match status" value="1"/>
</dbReference>
<reference evidence="2 3" key="1">
    <citation type="submission" date="2021-06" db="EMBL/GenBank/DDBJ databases">
        <title>Actinomycetes sequencing.</title>
        <authorList>
            <person name="Shan Q."/>
        </authorList>
    </citation>
    <scope>NUCLEOTIDE SEQUENCE [LARGE SCALE GENOMIC DNA]</scope>
    <source>
        <strain evidence="2 3">NEAU-G5</strain>
    </source>
</reference>
<dbReference type="Gene3D" id="3.90.1570.10">
    <property type="entry name" value="tt1808, chain A"/>
    <property type="match status" value="1"/>
</dbReference>
<evidence type="ECO:0000313" key="3">
    <source>
        <dbReference type="Proteomes" id="UP000733379"/>
    </source>
</evidence>
<name>A0ABS6AS32_9NOCA</name>
<keyword evidence="2" id="KW-0378">Hydrolase</keyword>
<dbReference type="Pfam" id="PF05685">
    <property type="entry name" value="Uma2"/>
    <property type="match status" value="1"/>
</dbReference>
<dbReference type="RefSeq" id="WP_215915518.1">
    <property type="nucleotide sequence ID" value="NZ_JAHKNI010000001.1"/>
</dbReference>
<dbReference type="InterPro" id="IPR011335">
    <property type="entry name" value="Restrct_endonuc-II-like"/>
</dbReference>
<evidence type="ECO:0000313" key="2">
    <source>
        <dbReference type="EMBL" id="MBU3060698.1"/>
    </source>
</evidence>
<protein>
    <submittedName>
        <fullName evidence="2">Uma2 family endonuclease</fullName>
    </submittedName>
</protein>
<feature type="domain" description="Putative restriction endonuclease" evidence="1">
    <location>
        <begin position="27"/>
        <end position="210"/>
    </location>
</feature>
<dbReference type="EMBL" id="JAHKNI010000001">
    <property type="protein sequence ID" value="MBU3060698.1"/>
    <property type="molecule type" value="Genomic_DNA"/>
</dbReference>